<evidence type="ECO:0000256" key="1">
    <source>
        <dbReference type="ARBA" id="ARBA00023015"/>
    </source>
</evidence>
<sequence>MMQLSVKEKVFAAAEQLAMSKAFDQITFAEVAQAAGVHWTAVRRHFGSKEAMRQWFKEKQADQHAFDQADTRSRVILAAEAVFAVQGYANSSLDKVAEHAGLSKGAVYWHFSSKQDLFLNVLERAYERQIRMLPAQMEHILAAADPMAELVVWLEQQFLCLEDGDERSKLFLQFLVSGQEPEIQQKLQLLHTAFLDKVGGFLQQLQQRGFLSDDIRPRALAAMLDSLLKGVLIEWLIDPDPQALRMLIETVSRTLWKGVAVK</sequence>
<keyword evidence="7" id="KW-1185">Reference proteome</keyword>
<proteinExistence type="predicted"/>
<gene>
    <name evidence="6" type="ORF">J40TS1_39170</name>
</gene>
<dbReference type="InterPro" id="IPR036271">
    <property type="entry name" value="Tet_transcr_reg_TetR-rel_C_sf"/>
</dbReference>
<dbReference type="Proteomes" id="UP000683139">
    <property type="component" value="Unassembled WGS sequence"/>
</dbReference>
<dbReference type="Gene3D" id="1.10.357.10">
    <property type="entry name" value="Tetracycline Repressor, domain 2"/>
    <property type="match status" value="1"/>
</dbReference>
<feature type="domain" description="HTH tetR-type" evidence="5">
    <location>
        <begin position="4"/>
        <end position="64"/>
    </location>
</feature>
<keyword evidence="1" id="KW-0805">Transcription regulation</keyword>
<dbReference type="GO" id="GO:0000976">
    <property type="term" value="F:transcription cis-regulatory region binding"/>
    <property type="evidence" value="ECO:0007669"/>
    <property type="project" value="TreeGrafter"/>
</dbReference>
<keyword evidence="2 4" id="KW-0238">DNA-binding</keyword>
<evidence type="ECO:0000313" key="6">
    <source>
        <dbReference type="EMBL" id="GIP18275.1"/>
    </source>
</evidence>
<evidence type="ECO:0000313" key="7">
    <source>
        <dbReference type="Proteomes" id="UP000683139"/>
    </source>
</evidence>
<reference evidence="6" key="1">
    <citation type="submission" date="2021-03" db="EMBL/GenBank/DDBJ databases">
        <title>Antimicrobial resistance genes in bacteria isolated from Japanese honey, and their potential for conferring macrolide and lincosamide resistance in the American foulbrood pathogen Paenibacillus larvae.</title>
        <authorList>
            <person name="Okamoto M."/>
            <person name="Kumagai M."/>
            <person name="Kanamori H."/>
            <person name="Takamatsu D."/>
        </authorList>
    </citation>
    <scope>NUCLEOTIDE SEQUENCE</scope>
    <source>
        <strain evidence="6">J40TS1</strain>
    </source>
</reference>
<keyword evidence="3" id="KW-0804">Transcription</keyword>
<dbReference type="AlphaFoldDB" id="A0A920CZB3"/>
<evidence type="ECO:0000256" key="2">
    <source>
        <dbReference type="ARBA" id="ARBA00023125"/>
    </source>
</evidence>
<dbReference type="EMBL" id="BOSE01000008">
    <property type="protein sequence ID" value="GIP18275.1"/>
    <property type="molecule type" value="Genomic_DNA"/>
</dbReference>
<organism evidence="6 7">
    <name type="scientific">Paenibacillus montaniterrae</name>
    <dbReference type="NCBI Taxonomy" id="429341"/>
    <lineage>
        <taxon>Bacteria</taxon>
        <taxon>Bacillati</taxon>
        <taxon>Bacillota</taxon>
        <taxon>Bacilli</taxon>
        <taxon>Bacillales</taxon>
        <taxon>Paenibacillaceae</taxon>
        <taxon>Paenibacillus</taxon>
    </lineage>
</organism>
<dbReference type="InterPro" id="IPR050109">
    <property type="entry name" value="HTH-type_TetR-like_transc_reg"/>
</dbReference>
<dbReference type="Gene3D" id="1.10.10.60">
    <property type="entry name" value="Homeodomain-like"/>
    <property type="match status" value="1"/>
</dbReference>
<dbReference type="SUPFAM" id="SSF48498">
    <property type="entry name" value="Tetracyclin repressor-like, C-terminal domain"/>
    <property type="match status" value="1"/>
</dbReference>
<evidence type="ECO:0000256" key="4">
    <source>
        <dbReference type="PROSITE-ProRule" id="PRU00335"/>
    </source>
</evidence>
<accession>A0A920CZB3</accession>
<evidence type="ECO:0000259" key="5">
    <source>
        <dbReference type="PROSITE" id="PS50977"/>
    </source>
</evidence>
<dbReference type="PROSITE" id="PS50977">
    <property type="entry name" value="HTH_TETR_2"/>
    <property type="match status" value="2"/>
</dbReference>
<dbReference type="PANTHER" id="PTHR30055:SF234">
    <property type="entry name" value="HTH-TYPE TRANSCRIPTIONAL REGULATOR BETI"/>
    <property type="match status" value="1"/>
</dbReference>
<protein>
    <recommendedName>
        <fullName evidence="5">HTH tetR-type domain-containing protein</fullName>
    </recommendedName>
</protein>
<dbReference type="InterPro" id="IPR023772">
    <property type="entry name" value="DNA-bd_HTH_TetR-type_CS"/>
</dbReference>
<dbReference type="PROSITE" id="PS01081">
    <property type="entry name" value="HTH_TETR_1"/>
    <property type="match status" value="1"/>
</dbReference>
<dbReference type="GO" id="GO:0003700">
    <property type="term" value="F:DNA-binding transcription factor activity"/>
    <property type="evidence" value="ECO:0007669"/>
    <property type="project" value="TreeGrafter"/>
</dbReference>
<evidence type="ECO:0000256" key="3">
    <source>
        <dbReference type="ARBA" id="ARBA00023163"/>
    </source>
</evidence>
<name>A0A920CZB3_9BACL</name>
<feature type="DNA-binding region" description="H-T-H motif" evidence="4">
    <location>
        <begin position="27"/>
        <end position="46"/>
    </location>
</feature>
<dbReference type="PANTHER" id="PTHR30055">
    <property type="entry name" value="HTH-TYPE TRANSCRIPTIONAL REGULATOR RUTR"/>
    <property type="match status" value="1"/>
</dbReference>
<feature type="DNA-binding region" description="H-T-H motif" evidence="4">
    <location>
        <begin position="92"/>
        <end position="111"/>
    </location>
</feature>
<dbReference type="Pfam" id="PF00440">
    <property type="entry name" value="TetR_N"/>
    <property type="match status" value="2"/>
</dbReference>
<dbReference type="InterPro" id="IPR009057">
    <property type="entry name" value="Homeodomain-like_sf"/>
</dbReference>
<dbReference type="PRINTS" id="PR00455">
    <property type="entry name" value="HTHTETR"/>
</dbReference>
<dbReference type="InterPro" id="IPR001647">
    <property type="entry name" value="HTH_TetR"/>
</dbReference>
<comment type="caution">
    <text evidence="6">The sequence shown here is derived from an EMBL/GenBank/DDBJ whole genome shotgun (WGS) entry which is preliminary data.</text>
</comment>
<dbReference type="SUPFAM" id="SSF46689">
    <property type="entry name" value="Homeodomain-like"/>
    <property type="match status" value="2"/>
</dbReference>
<feature type="domain" description="HTH tetR-type" evidence="5">
    <location>
        <begin position="69"/>
        <end position="129"/>
    </location>
</feature>